<dbReference type="PANTHER" id="PTHR43378:SF2">
    <property type="entry name" value="UDP-3-O-ACYLGLUCOSAMINE N-ACYLTRANSFERASE 1, MITOCHONDRIAL-RELATED"/>
    <property type="match status" value="1"/>
</dbReference>
<dbReference type="GO" id="GO:0016410">
    <property type="term" value="F:N-acyltransferase activity"/>
    <property type="evidence" value="ECO:0007669"/>
    <property type="project" value="InterPro"/>
</dbReference>
<dbReference type="AlphaFoldDB" id="U7QHI0"/>
<keyword evidence="5 7" id="KW-0443">Lipid metabolism</keyword>
<evidence type="ECO:0000259" key="8">
    <source>
        <dbReference type="Pfam" id="PF04613"/>
    </source>
</evidence>
<dbReference type="GO" id="GO:0103118">
    <property type="term" value="F:UDP-3-O-[(3R)-3-hydroxyacyl]-glucosamine N-acyltransferase activity"/>
    <property type="evidence" value="ECO:0007669"/>
    <property type="project" value="UniProtKB-EC"/>
</dbReference>
<comment type="function">
    <text evidence="7">Catalyzes the N-acylation of UDP-3-O-acylglucosamine using 3-hydroxyacyl-ACP as the acyl donor. Is involved in the biosynthesis of lipid A, a phosphorylated glycolipid that anchors the lipopolysaccharide to the outer membrane of the cell.</text>
</comment>
<evidence type="ECO:0000256" key="1">
    <source>
        <dbReference type="ARBA" id="ARBA00022516"/>
    </source>
</evidence>
<dbReference type="OrthoDB" id="9784739at2"/>
<dbReference type="Gene3D" id="2.160.10.10">
    <property type="entry name" value="Hexapeptide repeat proteins"/>
    <property type="match status" value="1"/>
</dbReference>
<organism evidence="10 11">
    <name type="scientific">Lyngbya aestuarii BL J</name>
    <dbReference type="NCBI Taxonomy" id="1348334"/>
    <lineage>
        <taxon>Bacteria</taxon>
        <taxon>Bacillati</taxon>
        <taxon>Cyanobacteriota</taxon>
        <taxon>Cyanophyceae</taxon>
        <taxon>Oscillatoriophycideae</taxon>
        <taxon>Oscillatoriales</taxon>
        <taxon>Microcoleaceae</taxon>
        <taxon>Lyngbya</taxon>
    </lineage>
</organism>
<comment type="pathway">
    <text evidence="7">Bacterial outer membrane biogenesis; LPS lipid A biosynthesis.</text>
</comment>
<dbReference type="InterPro" id="IPR020573">
    <property type="entry name" value="UDP_GlcNAc_AcTrfase_non-rep"/>
</dbReference>
<dbReference type="NCBIfam" id="NF002060">
    <property type="entry name" value="PRK00892.1"/>
    <property type="match status" value="1"/>
</dbReference>
<reference evidence="10 11" key="1">
    <citation type="journal article" date="2013" name="Front. Microbiol.">
        <title>Comparative genomic analyses of the cyanobacterium, Lyngbya aestuarii BL J, a powerful hydrogen producer.</title>
        <authorList>
            <person name="Kothari A."/>
            <person name="Vaughn M."/>
            <person name="Garcia-Pichel F."/>
        </authorList>
    </citation>
    <scope>NUCLEOTIDE SEQUENCE [LARGE SCALE GENOMIC DNA]</scope>
    <source>
        <strain evidence="10 11">BL J</strain>
    </source>
</reference>
<dbReference type="GO" id="GO:0043886">
    <property type="term" value="F:structural constituent of carboxysome shell"/>
    <property type="evidence" value="ECO:0007669"/>
    <property type="project" value="UniProtKB-ARBA"/>
</dbReference>
<dbReference type="HAMAP" id="MF_00523">
    <property type="entry name" value="LpxD"/>
    <property type="match status" value="1"/>
</dbReference>
<keyword evidence="3 7" id="KW-0808">Transferase</keyword>
<proteinExistence type="inferred from homology"/>
<evidence type="ECO:0000256" key="6">
    <source>
        <dbReference type="ARBA" id="ARBA00023315"/>
    </source>
</evidence>
<dbReference type="Proteomes" id="UP000017127">
    <property type="component" value="Unassembled WGS sequence"/>
</dbReference>
<dbReference type="GO" id="GO:0031470">
    <property type="term" value="C:carboxysome"/>
    <property type="evidence" value="ECO:0007669"/>
    <property type="project" value="UniProtKB-ARBA"/>
</dbReference>
<dbReference type="Pfam" id="PF25087">
    <property type="entry name" value="GMPPB_C"/>
    <property type="match status" value="1"/>
</dbReference>
<name>U7QHI0_9CYAN</name>
<dbReference type="UniPathway" id="UPA00973"/>
<sequence>MKFSELLKKLSASITQHSLNTAESTDLELWGIDAIDRAEAGMLSYIEGPKFAAYVEKTAASALILPVDETLQTQATQRGIAWLSTPQPRLVFAEAIGLFYQPFRPAPSIHPSAIIDPNTTIGDQVYIGPHVVIQAGVTIGDGVCIHPNVTIYPDVQIGSRTILHASCTIHERSQIGADCVIHSGAVIGAEGFGFVPTAEGWFKMQQSGVTVLEDGVEVGCNSTIDRPAVGETRIQKNTKLDNLVHIGHGCRVGENCALAAQVGLAGGVVVGNQVILAGQVGVANQAKIGDKAIATAQAGIHSNVKAGEIVSDSPAIPNKLYLKISAIRKRLPEIYKTIKELQRQLNDHQ</sequence>
<dbReference type="Pfam" id="PF00132">
    <property type="entry name" value="Hexapep"/>
    <property type="match status" value="1"/>
</dbReference>
<keyword evidence="2 7" id="KW-0441">Lipid A biosynthesis</keyword>
<evidence type="ECO:0000256" key="3">
    <source>
        <dbReference type="ARBA" id="ARBA00022679"/>
    </source>
</evidence>
<evidence type="ECO:0000256" key="5">
    <source>
        <dbReference type="ARBA" id="ARBA00023098"/>
    </source>
</evidence>
<feature type="active site" description="Proton acceptor" evidence="7">
    <location>
        <position position="248"/>
    </location>
</feature>
<feature type="domain" description="Mannose-1-phosphate guanyltransferase C-terminal" evidence="9">
    <location>
        <begin position="110"/>
        <end position="190"/>
    </location>
</feature>
<evidence type="ECO:0000256" key="2">
    <source>
        <dbReference type="ARBA" id="ARBA00022556"/>
    </source>
</evidence>
<dbReference type="PATRIC" id="fig|1348334.3.peg.2548"/>
<keyword evidence="11" id="KW-1185">Reference proteome</keyword>
<comment type="similarity">
    <text evidence="7">Belongs to the transferase hexapeptide repeat family. LpxD subfamily.</text>
</comment>
<dbReference type="InterPro" id="IPR056729">
    <property type="entry name" value="GMPPB_C"/>
</dbReference>
<evidence type="ECO:0000256" key="7">
    <source>
        <dbReference type="HAMAP-Rule" id="MF_00523"/>
    </source>
</evidence>
<comment type="subunit">
    <text evidence="7">Homotrimer.</text>
</comment>
<dbReference type="EC" id="2.3.1.191" evidence="7"/>
<dbReference type="InterPro" id="IPR001451">
    <property type="entry name" value="Hexapep"/>
</dbReference>
<dbReference type="Gene3D" id="3.40.1390.10">
    <property type="entry name" value="MurE/MurF, N-terminal domain"/>
    <property type="match status" value="1"/>
</dbReference>
<dbReference type="GO" id="GO:0016020">
    <property type="term" value="C:membrane"/>
    <property type="evidence" value="ECO:0007669"/>
    <property type="project" value="GOC"/>
</dbReference>
<evidence type="ECO:0000259" key="9">
    <source>
        <dbReference type="Pfam" id="PF25087"/>
    </source>
</evidence>
<dbReference type="PANTHER" id="PTHR43378">
    <property type="entry name" value="UDP-3-O-ACYLGLUCOSAMINE N-ACYLTRANSFERASE"/>
    <property type="match status" value="1"/>
</dbReference>
<dbReference type="RefSeq" id="WP_023066417.1">
    <property type="nucleotide sequence ID" value="NZ_AUZM01000022.1"/>
</dbReference>
<feature type="domain" description="UDP-3-O-[3-hydroxymyristoyl] glucosamine N-acyltransferase non-repeat region" evidence="8">
    <location>
        <begin position="26"/>
        <end position="96"/>
    </location>
</feature>
<keyword evidence="4 7" id="KW-0677">Repeat</keyword>
<accession>U7QHI0</accession>
<dbReference type="Pfam" id="PF04613">
    <property type="entry name" value="LpxD"/>
    <property type="match status" value="1"/>
</dbReference>
<evidence type="ECO:0000313" key="11">
    <source>
        <dbReference type="Proteomes" id="UP000017127"/>
    </source>
</evidence>
<keyword evidence="6 7" id="KW-0012">Acyltransferase</keyword>
<dbReference type="CDD" id="cd03352">
    <property type="entry name" value="LbH_LpxD"/>
    <property type="match status" value="1"/>
</dbReference>
<evidence type="ECO:0000313" key="10">
    <source>
        <dbReference type="EMBL" id="ERT07404.1"/>
    </source>
</evidence>
<dbReference type="InterPro" id="IPR007691">
    <property type="entry name" value="LpxD"/>
</dbReference>
<protein>
    <recommendedName>
        <fullName evidence="7">UDP-3-O-acylglucosamine N-acyltransferase</fullName>
        <ecNumber evidence="7">2.3.1.191</ecNumber>
    </recommendedName>
</protein>
<gene>
    <name evidence="7 10" type="primary">lpxD</name>
    <name evidence="10" type="ORF">M595_2631</name>
</gene>
<comment type="catalytic activity">
    <reaction evidence="7">
        <text>a UDP-3-O-[(3R)-3-hydroxyacyl]-alpha-D-glucosamine + a (3R)-hydroxyacyl-[ACP] = a UDP-2-N,3-O-bis[(3R)-3-hydroxyacyl]-alpha-D-glucosamine + holo-[ACP] + H(+)</text>
        <dbReference type="Rhea" id="RHEA:53836"/>
        <dbReference type="Rhea" id="RHEA-COMP:9685"/>
        <dbReference type="Rhea" id="RHEA-COMP:9945"/>
        <dbReference type="ChEBI" id="CHEBI:15378"/>
        <dbReference type="ChEBI" id="CHEBI:64479"/>
        <dbReference type="ChEBI" id="CHEBI:78827"/>
        <dbReference type="ChEBI" id="CHEBI:137740"/>
        <dbReference type="ChEBI" id="CHEBI:137748"/>
        <dbReference type="EC" id="2.3.1.191"/>
    </reaction>
</comment>
<dbReference type="GO" id="GO:0009245">
    <property type="term" value="P:lipid A biosynthetic process"/>
    <property type="evidence" value="ECO:0007669"/>
    <property type="project" value="UniProtKB-UniRule"/>
</dbReference>
<dbReference type="InterPro" id="IPR011004">
    <property type="entry name" value="Trimer_LpxA-like_sf"/>
</dbReference>
<dbReference type="EMBL" id="AUZM01000022">
    <property type="protein sequence ID" value="ERT07404.1"/>
    <property type="molecule type" value="Genomic_DNA"/>
</dbReference>
<keyword evidence="1 7" id="KW-0444">Lipid biosynthesis</keyword>
<dbReference type="NCBIfam" id="TIGR01853">
    <property type="entry name" value="lipid_A_lpxD"/>
    <property type="match status" value="1"/>
</dbReference>
<dbReference type="SUPFAM" id="SSF51161">
    <property type="entry name" value="Trimeric LpxA-like enzymes"/>
    <property type="match status" value="1"/>
</dbReference>
<evidence type="ECO:0000256" key="4">
    <source>
        <dbReference type="ARBA" id="ARBA00022737"/>
    </source>
</evidence>
<comment type="caution">
    <text evidence="10">The sequence shown here is derived from an EMBL/GenBank/DDBJ whole genome shotgun (WGS) entry which is preliminary data.</text>
</comment>